<dbReference type="RefSeq" id="WP_379481998.1">
    <property type="nucleotide sequence ID" value="NZ_JBHLTL010000011.1"/>
</dbReference>
<evidence type="ECO:0000256" key="4">
    <source>
        <dbReference type="ARBA" id="ARBA00012381"/>
    </source>
</evidence>
<reference evidence="11 12" key="1">
    <citation type="submission" date="2024-09" db="EMBL/GenBank/DDBJ databases">
        <authorList>
            <person name="Sun Q."/>
            <person name="Mori K."/>
        </authorList>
    </citation>
    <scope>NUCLEOTIDE SEQUENCE [LARGE SCALE GENOMIC DNA]</scope>
    <source>
        <strain evidence="11 12">NCAIM B.02537</strain>
    </source>
</reference>
<sequence length="290" mass="31883">MQIAFAGSHLDRADHIRADAAALTALMDWRARVLLLDGLDPVITPEGTLSWGTLADTQADSELVFLGLADGRGHFAEVSPAMIGSVAPANPRLWAAMASLSHDELATYGAARSLVDWHARHRFCARCGSATVLAKGGWQRSCTSDTCTGEHFPRVDPVTIMLVEHQGNLLLGRQPRFPPRRLSTLAGFVEPGESIEEAVAREVFEEVGVRVHSVRYVASQPWPFPSNLMVGCHAIAESTELTIDHNELEEADWFTRAEVEAAMRGDEDARFIAPPPQAIAHHLIKWWLER</sequence>
<evidence type="ECO:0000256" key="3">
    <source>
        <dbReference type="ARBA" id="ARBA00009595"/>
    </source>
</evidence>
<evidence type="ECO:0000256" key="2">
    <source>
        <dbReference type="ARBA" id="ARBA00001947"/>
    </source>
</evidence>
<evidence type="ECO:0000256" key="1">
    <source>
        <dbReference type="ARBA" id="ARBA00001946"/>
    </source>
</evidence>
<comment type="cofactor">
    <cofactor evidence="2">
        <name>Zn(2+)</name>
        <dbReference type="ChEBI" id="CHEBI:29105"/>
    </cofactor>
</comment>
<dbReference type="InterPro" id="IPR000086">
    <property type="entry name" value="NUDIX_hydrolase_dom"/>
</dbReference>
<evidence type="ECO:0000313" key="12">
    <source>
        <dbReference type="Proteomes" id="UP001589943"/>
    </source>
</evidence>
<comment type="cofactor">
    <cofactor evidence="1">
        <name>Mg(2+)</name>
        <dbReference type="ChEBI" id="CHEBI:18420"/>
    </cofactor>
</comment>
<protein>
    <recommendedName>
        <fullName evidence="4">NAD(+) diphosphatase</fullName>
        <ecNumber evidence="4">3.6.1.22</ecNumber>
    </recommendedName>
</protein>
<keyword evidence="6 11" id="KW-0378">Hydrolase</keyword>
<organism evidence="11 12">
    <name type="scientific">Novosphingobium aquiterrae</name>
    <dbReference type="NCBI Taxonomy" id="624388"/>
    <lineage>
        <taxon>Bacteria</taxon>
        <taxon>Pseudomonadati</taxon>
        <taxon>Pseudomonadota</taxon>
        <taxon>Alphaproteobacteria</taxon>
        <taxon>Sphingomonadales</taxon>
        <taxon>Sphingomonadaceae</taxon>
        <taxon>Novosphingobium</taxon>
    </lineage>
</organism>
<keyword evidence="8" id="KW-0520">NAD</keyword>
<proteinExistence type="inferred from homology"/>
<dbReference type="Proteomes" id="UP001589943">
    <property type="component" value="Unassembled WGS sequence"/>
</dbReference>
<dbReference type="EC" id="3.6.1.22" evidence="4"/>
<evidence type="ECO:0000256" key="5">
    <source>
        <dbReference type="ARBA" id="ARBA00022723"/>
    </source>
</evidence>
<dbReference type="PROSITE" id="PS00893">
    <property type="entry name" value="NUDIX_BOX"/>
    <property type="match status" value="1"/>
</dbReference>
<dbReference type="Gene3D" id="3.90.79.10">
    <property type="entry name" value="Nucleoside Triphosphate Pyrophosphohydrolase"/>
    <property type="match status" value="1"/>
</dbReference>
<keyword evidence="12" id="KW-1185">Reference proteome</keyword>
<comment type="caution">
    <text evidence="11">The sequence shown here is derived from an EMBL/GenBank/DDBJ whole genome shotgun (WGS) entry which is preliminary data.</text>
</comment>
<evidence type="ECO:0000256" key="6">
    <source>
        <dbReference type="ARBA" id="ARBA00022801"/>
    </source>
</evidence>
<dbReference type="InterPro" id="IPR050241">
    <property type="entry name" value="NAD-cap_RNA_hydrolase_NudC"/>
</dbReference>
<name>A0ABV6PLU5_9SPHN</name>
<accession>A0ABV6PLU5</accession>
<dbReference type="CDD" id="cd03429">
    <property type="entry name" value="NUDIX_NADH_pyrophosphatase_Nudt13"/>
    <property type="match status" value="1"/>
</dbReference>
<dbReference type="Pfam" id="PF09297">
    <property type="entry name" value="Zn_ribbon_NUD"/>
    <property type="match status" value="1"/>
</dbReference>
<keyword evidence="7" id="KW-0460">Magnesium</keyword>
<dbReference type="Gene3D" id="3.90.79.20">
    <property type="match status" value="1"/>
</dbReference>
<dbReference type="PROSITE" id="PS51462">
    <property type="entry name" value="NUDIX"/>
    <property type="match status" value="1"/>
</dbReference>
<comment type="similarity">
    <text evidence="3">Belongs to the Nudix hydrolase family. NudC subfamily.</text>
</comment>
<evidence type="ECO:0000256" key="7">
    <source>
        <dbReference type="ARBA" id="ARBA00022842"/>
    </source>
</evidence>
<dbReference type="PANTHER" id="PTHR42904:SF6">
    <property type="entry name" value="NAD-CAPPED RNA HYDROLASE NUDT12"/>
    <property type="match status" value="1"/>
</dbReference>
<dbReference type="GO" id="GO:0016787">
    <property type="term" value="F:hydrolase activity"/>
    <property type="evidence" value="ECO:0007669"/>
    <property type="project" value="UniProtKB-KW"/>
</dbReference>
<dbReference type="NCBIfam" id="NF001299">
    <property type="entry name" value="PRK00241.1"/>
    <property type="match status" value="1"/>
</dbReference>
<dbReference type="InterPro" id="IPR015376">
    <property type="entry name" value="Znr_NADH_PPase"/>
</dbReference>
<comment type="catalytic activity">
    <reaction evidence="9">
        <text>a 5'-end NAD(+)-phospho-ribonucleoside in mRNA + H2O = a 5'-end phospho-adenosine-phospho-ribonucleoside in mRNA + beta-nicotinamide D-ribonucleotide + 2 H(+)</text>
        <dbReference type="Rhea" id="RHEA:60876"/>
        <dbReference type="Rhea" id="RHEA-COMP:15698"/>
        <dbReference type="Rhea" id="RHEA-COMP:15719"/>
        <dbReference type="ChEBI" id="CHEBI:14649"/>
        <dbReference type="ChEBI" id="CHEBI:15377"/>
        <dbReference type="ChEBI" id="CHEBI:15378"/>
        <dbReference type="ChEBI" id="CHEBI:144029"/>
        <dbReference type="ChEBI" id="CHEBI:144051"/>
    </reaction>
    <physiologicalReaction direction="left-to-right" evidence="9">
        <dbReference type="Rhea" id="RHEA:60877"/>
    </physiologicalReaction>
</comment>
<evidence type="ECO:0000256" key="9">
    <source>
        <dbReference type="ARBA" id="ARBA00023679"/>
    </source>
</evidence>
<evidence type="ECO:0000256" key="8">
    <source>
        <dbReference type="ARBA" id="ARBA00023027"/>
    </source>
</evidence>
<dbReference type="Pfam" id="PF00293">
    <property type="entry name" value="NUDIX"/>
    <property type="match status" value="1"/>
</dbReference>
<evidence type="ECO:0000259" key="10">
    <source>
        <dbReference type="PROSITE" id="PS51462"/>
    </source>
</evidence>
<dbReference type="InterPro" id="IPR015797">
    <property type="entry name" value="NUDIX_hydrolase-like_dom_sf"/>
</dbReference>
<dbReference type="InterPro" id="IPR020084">
    <property type="entry name" value="NUDIX_hydrolase_CS"/>
</dbReference>
<feature type="domain" description="Nudix hydrolase" evidence="10">
    <location>
        <begin position="153"/>
        <end position="280"/>
    </location>
</feature>
<keyword evidence="5" id="KW-0479">Metal-binding</keyword>
<dbReference type="InterPro" id="IPR049734">
    <property type="entry name" value="NudC-like_C"/>
</dbReference>
<evidence type="ECO:0000313" key="11">
    <source>
        <dbReference type="EMBL" id="MFC0590544.1"/>
    </source>
</evidence>
<gene>
    <name evidence="11" type="primary">nudC</name>
    <name evidence="11" type="ORF">ACFFF7_14125</name>
</gene>
<dbReference type="PANTHER" id="PTHR42904">
    <property type="entry name" value="NUDIX HYDROLASE, NUDC SUBFAMILY"/>
    <property type="match status" value="1"/>
</dbReference>
<dbReference type="EMBL" id="JBHLTL010000011">
    <property type="protein sequence ID" value="MFC0590544.1"/>
    <property type="molecule type" value="Genomic_DNA"/>
</dbReference>
<dbReference type="SUPFAM" id="SSF55811">
    <property type="entry name" value="Nudix"/>
    <property type="match status" value="1"/>
</dbReference>